<dbReference type="AlphaFoldDB" id="A0A9N9NT76"/>
<evidence type="ECO:0000313" key="1">
    <source>
        <dbReference type="EMBL" id="CAG8761738.1"/>
    </source>
</evidence>
<feature type="non-terminal residue" evidence="1">
    <location>
        <position position="40"/>
    </location>
</feature>
<reference evidence="1" key="1">
    <citation type="submission" date="2021-06" db="EMBL/GenBank/DDBJ databases">
        <authorList>
            <person name="Kallberg Y."/>
            <person name="Tangrot J."/>
            <person name="Rosling A."/>
        </authorList>
    </citation>
    <scope>NUCLEOTIDE SEQUENCE</scope>
    <source>
        <strain evidence="1">UK204</strain>
    </source>
</reference>
<organism evidence="1 2">
    <name type="scientific">Funneliformis caledonium</name>
    <dbReference type="NCBI Taxonomy" id="1117310"/>
    <lineage>
        <taxon>Eukaryota</taxon>
        <taxon>Fungi</taxon>
        <taxon>Fungi incertae sedis</taxon>
        <taxon>Mucoromycota</taxon>
        <taxon>Glomeromycotina</taxon>
        <taxon>Glomeromycetes</taxon>
        <taxon>Glomerales</taxon>
        <taxon>Glomeraceae</taxon>
        <taxon>Funneliformis</taxon>
    </lineage>
</organism>
<gene>
    <name evidence="1" type="ORF">FCALED_LOCUS16975</name>
</gene>
<protein>
    <submittedName>
        <fullName evidence="1">11889_t:CDS:1</fullName>
    </submittedName>
</protein>
<keyword evidence="2" id="KW-1185">Reference proteome</keyword>
<name>A0A9N9NT76_9GLOM</name>
<proteinExistence type="predicted"/>
<comment type="caution">
    <text evidence="1">The sequence shown here is derived from an EMBL/GenBank/DDBJ whole genome shotgun (WGS) entry which is preliminary data.</text>
</comment>
<evidence type="ECO:0000313" key="2">
    <source>
        <dbReference type="Proteomes" id="UP000789570"/>
    </source>
</evidence>
<dbReference type="EMBL" id="CAJVPQ010022962">
    <property type="protein sequence ID" value="CAG8761738.1"/>
    <property type="molecule type" value="Genomic_DNA"/>
</dbReference>
<sequence length="40" mass="4758">MFEDNNFYDNYNDTTNIKHYVPSNLPTYSSSETANFELFN</sequence>
<dbReference type="Proteomes" id="UP000789570">
    <property type="component" value="Unassembled WGS sequence"/>
</dbReference>
<accession>A0A9N9NT76</accession>